<keyword evidence="4" id="KW-1185">Reference proteome</keyword>
<dbReference type="InterPro" id="IPR048447">
    <property type="entry name" value="DUF1980_C"/>
</dbReference>
<dbReference type="InterPro" id="IPR015402">
    <property type="entry name" value="DUF1980"/>
</dbReference>
<sequence length="235" mass="25574">MTRQTQGLLLAFLGTVLLRLSLSDAYLRYVTEWMKWPVLVSGVVMILLAIGPIFLDPDDDGHAHADGDGEGHGHRVPRVTWLLVLPGLITFVISPPALGSYLAERRLNQAAAAEPAVVADLEQGATTTMPLQEYVWRAQSGGQSMAERTIELTGFVTTDDAGWYVTRLTLGCCAADARAFRVAVEEGSVDEVPAEDQWVTVTGSYVPGTGTQFGQDPEIAVETLEQIEKPRQTYE</sequence>
<gene>
    <name evidence="3" type="ORF">GCM10023226_22730</name>
</gene>
<dbReference type="PANTHER" id="PTHR40047:SF1">
    <property type="entry name" value="UPF0703 PROTEIN YCGQ"/>
    <property type="match status" value="1"/>
</dbReference>
<organism evidence="3 4">
    <name type="scientific">Nocardioides nanhaiensis</name>
    <dbReference type="NCBI Taxonomy" id="1476871"/>
    <lineage>
        <taxon>Bacteria</taxon>
        <taxon>Bacillati</taxon>
        <taxon>Actinomycetota</taxon>
        <taxon>Actinomycetes</taxon>
        <taxon>Propionibacteriales</taxon>
        <taxon>Nocardioidaceae</taxon>
        <taxon>Nocardioides</taxon>
    </lineage>
</organism>
<feature type="domain" description="DUF1980" evidence="2">
    <location>
        <begin position="146"/>
        <end position="234"/>
    </location>
</feature>
<dbReference type="EMBL" id="BAABIM010000002">
    <property type="protein sequence ID" value="GAA4684731.1"/>
    <property type="molecule type" value="Genomic_DNA"/>
</dbReference>
<dbReference type="PANTHER" id="PTHR40047">
    <property type="entry name" value="UPF0703 PROTEIN YCGQ"/>
    <property type="match status" value="1"/>
</dbReference>
<dbReference type="Proteomes" id="UP001500621">
    <property type="component" value="Unassembled WGS sequence"/>
</dbReference>
<reference evidence="4" key="1">
    <citation type="journal article" date="2019" name="Int. J. Syst. Evol. Microbiol.">
        <title>The Global Catalogue of Microorganisms (GCM) 10K type strain sequencing project: providing services to taxonomists for standard genome sequencing and annotation.</title>
        <authorList>
            <consortium name="The Broad Institute Genomics Platform"/>
            <consortium name="The Broad Institute Genome Sequencing Center for Infectious Disease"/>
            <person name="Wu L."/>
            <person name="Ma J."/>
        </authorList>
    </citation>
    <scope>NUCLEOTIDE SEQUENCE [LARGE SCALE GENOMIC DNA]</scope>
    <source>
        <strain evidence="4">JCM 18127</strain>
    </source>
</reference>
<proteinExistence type="predicted"/>
<keyword evidence="1" id="KW-1133">Transmembrane helix</keyword>
<feature type="transmembrane region" description="Helical" evidence="1">
    <location>
        <begin position="33"/>
        <end position="55"/>
    </location>
</feature>
<keyword evidence="1" id="KW-0812">Transmembrane</keyword>
<evidence type="ECO:0000259" key="2">
    <source>
        <dbReference type="Pfam" id="PF21537"/>
    </source>
</evidence>
<keyword evidence="1" id="KW-0472">Membrane</keyword>
<comment type="caution">
    <text evidence="3">The sequence shown here is derived from an EMBL/GenBank/DDBJ whole genome shotgun (WGS) entry which is preliminary data.</text>
</comment>
<dbReference type="NCBIfam" id="TIGR03943">
    <property type="entry name" value="TIGR03943 family putative permease subunit"/>
    <property type="match status" value="1"/>
</dbReference>
<protein>
    <submittedName>
        <fullName evidence="3">TIGR03943 family protein</fullName>
    </submittedName>
</protein>
<dbReference type="InterPro" id="IPR052955">
    <property type="entry name" value="UPF0703_membrane_permease"/>
</dbReference>
<name>A0ABP8WA52_9ACTN</name>
<accession>A0ABP8WA52</accession>
<evidence type="ECO:0000313" key="3">
    <source>
        <dbReference type="EMBL" id="GAA4684731.1"/>
    </source>
</evidence>
<dbReference type="Pfam" id="PF21537">
    <property type="entry name" value="DUF1980_C"/>
    <property type="match status" value="1"/>
</dbReference>
<evidence type="ECO:0000313" key="4">
    <source>
        <dbReference type="Proteomes" id="UP001500621"/>
    </source>
</evidence>
<evidence type="ECO:0000256" key="1">
    <source>
        <dbReference type="SAM" id="Phobius"/>
    </source>
</evidence>
<feature type="transmembrane region" description="Helical" evidence="1">
    <location>
        <begin position="79"/>
        <end position="98"/>
    </location>
</feature>